<keyword evidence="2" id="KW-1133">Transmembrane helix</keyword>
<dbReference type="Gene3D" id="3.40.50.2000">
    <property type="entry name" value="Glycogen Phosphorylase B"/>
    <property type="match status" value="1"/>
</dbReference>
<evidence type="ECO:0000313" key="3">
    <source>
        <dbReference type="EMBL" id="KAL3792918.1"/>
    </source>
</evidence>
<keyword evidence="2" id="KW-0812">Transmembrane</keyword>
<gene>
    <name evidence="3" type="ORF">ACHAW5_006825</name>
</gene>
<sequence length="487" mass="54997">MVEIASTKRYSECKLLLSWPGFIFLVRFATICLTLASLVLFGDLQKSLSGHQIRAAFNENDSPQTQNAVPSTQRDAVPSNEEEGRAAVHHASSPKHYYKSYPGLANETSIACGGHKATSCDQCPQGHGASWCNGDCEWSHGACARSSKLEHIHPDYFRIIQRYAFQPVKNNNGEYVNIILVRSPFREVDDEDVYLFYKDDIIFLGISSFESFPLESPNPYSHSDRGKIMEEKYLNLFPGFLHMMRDPEDHFPQNVERILMSQSDFMLDAPEKFGQEHANDEKIYDFVYSGGDQDVETDCVGWASYNKNFSFVRDALEVMCSSEFNVTGVLVANKNKDGTKACTIPAICHGKIVQTTFLGQKEFFGYLAKARWAFLPQVCDASPRVSTQAMAMNLPLLMNRNIMGGWKYLVPGQTGEFFHDMSDFKDSLRIILDNTRGENSPYKPLEFVKDNYGNANSGKRLFEFVKKHWGNRIKFPEGTSELLPTGA</sequence>
<keyword evidence="4" id="KW-1185">Reference proteome</keyword>
<reference evidence="3 4" key="1">
    <citation type="submission" date="2024-10" db="EMBL/GenBank/DDBJ databases">
        <title>Updated reference genomes for cyclostephanoid diatoms.</title>
        <authorList>
            <person name="Roberts W.R."/>
            <person name="Alverson A.J."/>
        </authorList>
    </citation>
    <scope>NUCLEOTIDE SEQUENCE [LARGE SCALE GENOMIC DNA]</scope>
    <source>
        <strain evidence="3 4">AJA276-08</strain>
    </source>
</reference>
<dbReference type="Proteomes" id="UP001530315">
    <property type="component" value="Unassembled WGS sequence"/>
</dbReference>
<dbReference type="EMBL" id="JALLAZ020000535">
    <property type="protein sequence ID" value="KAL3792918.1"/>
    <property type="molecule type" value="Genomic_DNA"/>
</dbReference>
<feature type="region of interest" description="Disordered" evidence="1">
    <location>
        <begin position="59"/>
        <end position="95"/>
    </location>
</feature>
<evidence type="ECO:0000256" key="2">
    <source>
        <dbReference type="SAM" id="Phobius"/>
    </source>
</evidence>
<protein>
    <recommendedName>
        <fullName evidence="5">Exostosin GT47 domain-containing protein</fullName>
    </recommendedName>
</protein>
<name>A0ABD3PY81_9STRA</name>
<dbReference type="SUPFAM" id="SSF53756">
    <property type="entry name" value="UDP-Glycosyltransferase/glycogen phosphorylase"/>
    <property type="match status" value="1"/>
</dbReference>
<comment type="caution">
    <text evidence="3">The sequence shown here is derived from an EMBL/GenBank/DDBJ whole genome shotgun (WGS) entry which is preliminary data.</text>
</comment>
<evidence type="ECO:0008006" key="5">
    <source>
        <dbReference type="Google" id="ProtNLM"/>
    </source>
</evidence>
<dbReference type="AlphaFoldDB" id="A0ABD3PY81"/>
<keyword evidence="2" id="KW-0472">Membrane</keyword>
<feature type="compositionally biased region" description="Polar residues" evidence="1">
    <location>
        <begin position="59"/>
        <end position="74"/>
    </location>
</feature>
<feature type="transmembrane region" description="Helical" evidence="2">
    <location>
        <begin position="21"/>
        <end position="42"/>
    </location>
</feature>
<evidence type="ECO:0000256" key="1">
    <source>
        <dbReference type="SAM" id="MobiDB-lite"/>
    </source>
</evidence>
<organism evidence="3 4">
    <name type="scientific">Stephanodiscus triporus</name>
    <dbReference type="NCBI Taxonomy" id="2934178"/>
    <lineage>
        <taxon>Eukaryota</taxon>
        <taxon>Sar</taxon>
        <taxon>Stramenopiles</taxon>
        <taxon>Ochrophyta</taxon>
        <taxon>Bacillariophyta</taxon>
        <taxon>Coscinodiscophyceae</taxon>
        <taxon>Thalassiosirophycidae</taxon>
        <taxon>Stephanodiscales</taxon>
        <taxon>Stephanodiscaceae</taxon>
        <taxon>Stephanodiscus</taxon>
    </lineage>
</organism>
<proteinExistence type="predicted"/>
<evidence type="ECO:0000313" key="4">
    <source>
        <dbReference type="Proteomes" id="UP001530315"/>
    </source>
</evidence>
<accession>A0ABD3PY81</accession>